<evidence type="ECO:0000256" key="23">
    <source>
        <dbReference type="SAM" id="MobiDB-lite"/>
    </source>
</evidence>
<reference evidence="26" key="1">
    <citation type="submission" date="2025-08" db="UniProtKB">
        <authorList>
            <consortium name="RefSeq"/>
        </authorList>
    </citation>
    <scope>IDENTIFICATION</scope>
    <source>
        <tissue evidence="26">Blood</tissue>
    </source>
</reference>
<evidence type="ECO:0000256" key="12">
    <source>
        <dbReference type="ARBA" id="ARBA00022989"/>
    </source>
</evidence>
<keyword evidence="10" id="KW-0769">Symport</keyword>
<evidence type="ECO:0000256" key="11">
    <source>
        <dbReference type="ARBA" id="ARBA00022954"/>
    </source>
</evidence>
<evidence type="ECO:0000256" key="21">
    <source>
        <dbReference type="ARBA" id="ARBA00047769"/>
    </source>
</evidence>
<sequence>MDESPPGGSSEPEGGGPRSPSAPRCARLRAVEPVLLLATLALGVQNPLLTQYLWARLDNGTAGGEGGGGCGGNGSGSGAPAGQEDLEASVAHWNLYINLAGFFVGLFSVTLFGPWSDHAGRRPVLILPAVGMALQAATYLLVMYLQLPVPYLLLGRILSGLSGDYNLILAGCFAYVADVSDRRARTFRVAILEACLGLAGMAASIIGGQWRKAEGYLAPFWLVFAAGLCAALYAAFCLQESVLQRQQGRLFTLRHYMAVYRLYTAPSRGRTWKKLALYSLAFFLVITVHFGTRDILILYELSSPLCWGSDLIGYGSAAHYLTYLTSLAGLWLLQKCMEDTWVAELGLLSNILGLGVIALAATTPLMFTGYGLLFLSITATPVIRSKLSKLVDETEQGGLKSRIQNLSTATLKICLAQSRKQQTDGYQSRIGPNLRVCLCGFESADMVLPNLTVVEPELGERQAFYGPVLLGKCAKDQKDSR</sequence>
<keyword evidence="11" id="KW-0290">Folate-binding</keyword>
<dbReference type="Proteomes" id="UP001190640">
    <property type="component" value="Chromosome 17"/>
</dbReference>
<evidence type="ECO:0000256" key="19">
    <source>
        <dbReference type="ARBA" id="ARBA00040650"/>
    </source>
</evidence>
<evidence type="ECO:0000256" key="10">
    <source>
        <dbReference type="ARBA" id="ARBA00022847"/>
    </source>
</evidence>
<keyword evidence="5" id="KW-0813">Transport</keyword>
<feature type="transmembrane region" description="Helical" evidence="24">
    <location>
        <begin position="340"/>
        <end position="361"/>
    </location>
</feature>
<dbReference type="GO" id="GO:0016324">
    <property type="term" value="C:apical plasma membrane"/>
    <property type="evidence" value="ECO:0007669"/>
    <property type="project" value="UniProtKB-SubCell"/>
</dbReference>
<keyword evidence="25" id="KW-1185">Reference proteome</keyword>
<feature type="region of interest" description="Disordered" evidence="23">
    <location>
        <begin position="1"/>
        <end position="23"/>
    </location>
</feature>
<dbReference type="InterPro" id="IPR036259">
    <property type="entry name" value="MFS_trans_sf"/>
</dbReference>
<dbReference type="GO" id="GO:0010008">
    <property type="term" value="C:endosome membrane"/>
    <property type="evidence" value="ECO:0007669"/>
    <property type="project" value="UniProtKB-SubCell"/>
</dbReference>
<feature type="transmembrane region" description="Helical" evidence="24">
    <location>
        <begin position="124"/>
        <end position="145"/>
    </location>
</feature>
<evidence type="ECO:0000256" key="14">
    <source>
        <dbReference type="ARBA" id="ARBA00023157"/>
    </source>
</evidence>
<feature type="transmembrane region" description="Helical" evidence="24">
    <location>
        <begin position="189"/>
        <end position="210"/>
    </location>
</feature>
<keyword evidence="12 24" id="KW-1133">Transmembrane helix</keyword>
<dbReference type="PANTHER" id="PTHR23507">
    <property type="entry name" value="ZGC:174356"/>
    <property type="match status" value="1"/>
</dbReference>
<comment type="catalytic activity">
    <reaction evidence="16">
        <text>(6S)-5-methyl-5,6,7,8-tetrahydrofolate(in) + H(+)(in) = (6S)-5-methyl-5,6,7,8-tetrahydrofolate(out) + H(+)(out)</text>
        <dbReference type="Rhea" id="RHEA:70167"/>
        <dbReference type="ChEBI" id="CHEBI:15378"/>
        <dbReference type="ChEBI" id="CHEBI:18608"/>
    </reaction>
</comment>
<evidence type="ECO:0000256" key="6">
    <source>
        <dbReference type="ARBA" id="ARBA00022475"/>
    </source>
</evidence>
<dbReference type="RefSeq" id="XP_054857877.1">
    <property type="nucleotide sequence ID" value="XM_055001902.1"/>
</dbReference>
<evidence type="ECO:0000256" key="1">
    <source>
        <dbReference type="ARBA" id="ARBA00004337"/>
    </source>
</evidence>
<comment type="catalytic activity">
    <reaction evidence="22">
        <text>methotrexate(in) + H(+)(in) = methotrexate(out) + H(+)(out)</text>
        <dbReference type="Rhea" id="RHEA:70163"/>
        <dbReference type="ChEBI" id="CHEBI:15378"/>
        <dbReference type="ChEBI" id="CHEBI:50681"/>
    </reaction>
</comment>
<dbReference type="AlphaFoldDB" id="A0AA97KKW0"/>
<comment type="similarity">
    <text evidence="18">Belongs to the major facilitator superfamily. SLC46A family.</text>
</comment>
<evidence type="ECO:0000313" key="26">
    <source>
        <dbReference type="RefSeq" id="XP_054857877.1"/>
    </source>
</evidence>
<feature type="transmembrane region" description="Helical" evidence="24">
    <location>
        <begin position="275"/>
        <end position="299"/>
    </location>
</feature>
<evidence type="ECO:0000256" key="24">
    <source>
        <dbReference type="SAM" id="Phobius"/>
    </source>
</evidence>
<keyword evidence="15" id="KW-0325">Glycoprotein</keyword>
<proteinExistence type="inferred from homology"/>
<evidence type="ECO:0000256" key="2">
    <source>
        <dbReference type="ARBA" id="ARBA00004424"/>
    </source>
</evidence>
<name>A0AA97KKW0_EUBMA</name>
<evidence type="ECO:0000256" key="13">
    <source>
        <dbReference type="ARBA" id="ARBA00023136"/>
    </source>
</evidence>
<keyword evidence="8 24" id="KW-0812">Transmembrane</keyword>
<dbReference type="KEGG" id="emc:129344972"/>
<evidence type="ECO:0000256" key="8">
    <source>
        <dbReference type="ARBA" id="ARBA00022692"/>
    </source>
</evidence>
<dbReference type="GO" id="GO:0015293">
    <property type="term" value="F:symporter activity"/>
    <property type="evidence" value="ECO:0007669"/>
    <property type="project" value="UniProtKB-KW"/>
</dbReference>
<dbReference type="PANTHER" id="PTHR23507:SF2">
    <property type="entry name" value="PROTON-COUPLED FOLATE TRANSPORTER"/>
    <property type="match status" value="1"/>
</dbReference>
<evidence type="ECO:0000256" key="5">
    <source>
        <dbReference type="ARBA" id="ARBA00022448"/>
    </source>
</evidence>
<comment type="subcellular location">
    <subcellularLocation>
        <location evidence="2">Apical cell membrane</location>
        <topology evidence="2">Multi-pass membrane protein</topology>
    </subcellularLocation>
    <subcellularLocation>
        <location evidence="4">Basolateral cell membrane</location>
        <topology evidence="4">Multi-pass membrane protein</topology>
    </subcellularLocation>
    <subcellularLocation>
        <location evidence="3">Cytoplasm</location>
    </subcellularLocation>
    <subcellularLocation>
        <location evidence="1">Endosome membrane</location>
        <topology evidence="1">Multi-pass membrane protein</topology>
    </subcellularLocation>
</comment>
<protein>
    <recommendedName>
        <fullName evidence="19">Proton-coupled folate transporter</fullName>
    </recommendedName>
    <alternativeName>
        <fullName evidence="20">Solute carrier family 46 member 1</fullName>
    </alternativeName>
</protein>
<feature type="transmembrane region" description="Helical" evidence="24">
    <location>
        <begin position="216"/>
        <end position="238"/>
    </location>
</feature>
<dbReference type="CTD" id="113235"/>
<keyword evidence="7" id="KW-0963">Cytoplasm</keyword>
<comment type="catalytic activity">
    <reaction evidence="17">
        <text>folate(in) + H(+)(in) = folate(out) + H(+)(out)</text>
        <dbReference type="Rhea" id="RHEA:70159"/>
        <dbReference type="ChEBI" id="CHEBI:15378"/>
        <dbReference type="ChEBI" id="CHEBI:62501"/>
    </reaction>
</comment>
<feature type="compositionally biased region" description="Low complexity" evidence="23">
    <location>
        <begin position="1"/>
        <end position="12"/>
    </location>
</feature>
<evidence type="ECO:0000313" key="25">
    <source>
        <dbReference type="Proteomes" id="UP001190640"/>
    </source>
</evidence>
<dbReference type="GO" id="GO:0016323">
    <property type="term" value="C:basolateral plasma membrane"/>
    <property type="evidence" value="ECO:0007669"/>
    <property type="project" value="UniProtKB-SubCell"/>
</dbReference>
<evidence type="ECO:0000256" key="18">
    <source>
        <dbReference type="ARBA" id="ARBA00038227"/>
    </source>
</evidence>
<feature type="transmembrane region" description="Helical" evidence="24">
    <location>
        <begin position="93"/>
        <end position="112"/>
    </location>
</feature>
<keyword evidence="13 24" id="KW-0472">Membrane</keyword>
<keyword evidence="6" id="KW-1003">Cell membrane</keyword>
<dbReference type="InterPro" id="IPR011701">
    <property type="entry name" value="MFS"/>
</dbReference>
<dbReference type="GeneID" id="129344972"/>
<evidence type="ECO:0000256" key="9">
    <source>
        <dbReference type="ARBA" id="ARBA00022753"/>
    </source>
</evidence>
<evidence type="ECO:0000256" key="22">
    <source>
        <dbReference type="ARBA" id="ARBA00047850"/>
    </source>
</evidence>
<keyword evidence="14" id="KW-1015">Disulfide bond</keyword>
<dbReference type="SUPFAM" id="SSF103473">
    <property type="entry name" value="MFS general substrate transporter"/>
    <property type="match status" value="1"/>
</dbReference>
<evidence type="ECO:0000256" key="7">
    <source>
        <dbReference type="ARBA" id="ARBA00022490"/>
    </source>
</evidence>
<gene>
    <name evidence="26" type="primary">SLC46A1</name>
</gene>
<dbReference type="GO" id="GO:0005542">
    <property type="term" value="F:folic acid binding"/>
    <property type="evidence" value="ECO:0007669"/>
    <property type="project" value="UniProtKB-KW"/>
</dbReference>
<evidence type="ECO:0000256" key="16">
    <source>
        <dbReference type="ARBA" id="ARBA00036193"/>
    </source>
</evidence>
<feature type="transmembrane region" description="Helical" evidence="24">
    <location>
        <begin position="311"/>
        <end position="333"/>
    </location>
</feature>
<accession>A0AA97KKW0</accession>
<comment type="catalytic activity">
    <reaction evidence="21">
        <text>pemetrexed(in) + H(+)(in) = pemetrexed(out) + H(+)(out)</text>
        <dbReference type="Rhea" id="RHEA:70171"/>
        <dbReference type="ChEBI" id="CHEBI:15378"/>
        <dbReference type="ChEBI" id="CHEBI:63724"/>
    </reaction>
</comment>
<dbReference type="Pfam" id="PF07690">
    <property type="entry name" value="MFS_1"/>
    <property type="match status" value="1"/>
</dbReference>
<evidence type="ECO:0000256" key="15">
    <source>
        <dbReference type="ARBA" id="ARBA00023180"/>
    </source>
</evidence>
<keyword evidence="9" id="KW-0967">Endosome</keyword>
<organism evidence="25 26">
    <name type="scientific">Eublepharis macularius</name>
    <name type="common">Leopard gecko</name>
    <name type="synonym">Cyrtodactylus macularius</name>
    <dbReference type="NCBI Taxonomy" id="481883"/>
    <lineage>
        <taxon>Eukaryota</taxon>
        <taxon>Metazoa</taxon>
        <taxon>Chordata</taxon>
        <taxon>Craniata</taxon>
        <taxon>Vertebrata</taxon>
        <taxon>Euteleostomi</taxon>
        <taxon>Lepidosauria</taxon>
        <taxon>Squamata</taxon>
        <taxon>Bifurcata</taxon>
        <taxon>Gekkota</taxon>
        <taxon>Eublepharidae</taxon>
        <taxon>Eublepharinae</taxon>
        <taxon>Eublepharis</taxon>
    </lineage>
</organism>
<dbReference type="Gene3D" id="1.20.1250.20">
    <property type="entry name" value="MFS general substrate transporter like domains"/>
    <property type="match status" value="1"/>
</dbReference>
<evidence type="ECO:0000256" key="20">
    <source>
        <dbReference type="ARBA" id="ARBA00042514"/>
    </source>
</evidence>
<feature type="transmembrane region" description="Helical" evidence="24">
    <location>
        <begin position="157"/>
        <end position="177"/>
    </location>
</feature>
<evidence type="ECO:0000256" key="3">
    <source>
        <dbReference type="ARBA" id="ARBA00004496"/>
    </source>
</evidence>
<evidence type="ECO:0000256" key="4">
    <source>
        <dbReference type="ARBA" id="ARBA00004554"/>
    </source>
</evidence>
<evidence type="ECO:0000256" key="17">
    <source>
        <dbReference type="ARBA" id="ARBA00036250"/>
    </source>
</evidence>